<keyword evidence="1" id="KW-0812">Transmembrane</keyword>
<keyword evidence="1" id="KW-0472">Membrane</keyword>
<dbReference type="Gene3D" id="1.20.1250.20">
    <property type="entry name" value="MFS general substrate transporter like domains"/>
    <property type="match status" value="1"/>
</dbReference>
<evidence type="ECO:0000313" key="2">
    <source>
        <dbReference type="EMBL" id="KAF6148043.1"/>
    </source>
</evidence>
<evidence type="ECO:0000256" key="1">
    <source>
        <dbReference type="SAM" id="Phobius"/>
    </source>
</evidence>
<dbReference type="Proteomes" id="UP000541444">
    <property type="component" value="Unassembled WGS sequence"/>
</dbReference>
<dbReference type="InterPro" id="IPR036259">
    <property type="entry name" value="MFS_trans_sf"/>
</dbReference>
<proteinExistence type="predicted"/>
<feature type="transmembrane region" description="Helical" evidence="1">
    <location>
        <begin position="171"/>
        <end position="189"/>
    </location>
</feature>
<name>A0A7J7LZJ8_9MAGN</name>
<accession>A0A7J7LZJ8</accession>
<organism evidence="2 3">
    <name type="scientific">Kingdonia uniflora</name>
    <dbReference type="NCBI Taxonomy" id="39325"/>
    <lineage>
        <taxon>Eukaryota</taxon>
        <taxon>Viridiplantae</taxon>
        <taxon>Streptophyta</taxon>
        <taxon>Embryophyta</taxon>
        <taxon>Tracheophyta</taxon>
        <taxon>Spermatophyta</taxon>
        <taxon>Magnoliopsida</taxon>
        <taxon>Ranunculales</taxon>
        <taxon>Circaeasteraceae</taxon>
        <taxon>Kingdonia</taxon>
    </lineage>
</organism>
<comment type="caution">
    <text evidence="2">The sequence shown here is derived from an EMBL/GenBank/DDBJ whole genome shotgun (WGS) entry which is preliminary data.</text>
</comment>
<sequence length="227" mass="25205">MGKTQSCDYVLLVMILALEGDKVHLYGAGANLAVLENVGGVPVMLEFRIRTRGSVADYIWKIILMFGVIPVAMTFYSRMKMPEIAKYTAHVAKDAKQEFLHRYGIHLFGTASTLFLVDIVFYSNNSSQKDIFSAIGWTPAANIMNAMEEVFKIDKAKTDAVYPAGVGVKKSLIILGVIHFLGMLFMLLASESKGKSLEELSGENVEETKITELEEPPWDTPTELFLL</sequence>
<dbReference type="OrthoDB" id="1298255at2759"/>
<keyword evidence="3" id="KW-1185">Reference proteome</keyword>
<feature type="transmembrane region" description="Helical" evidence="1">
    <location>
        <begin position="58"/>
        <end position="76"/>
    </location>
</feature>
<dbReference type="AlphaFoldDB" id="A0A7J7LZJ8"/>
<feature type="transmembrane region" description="Helical" evidence="1">
    <location>
        <begin position="103"/>
        <end position="122"/>
    </location>
</feature>
<gene>
    <name evidence="2" type="ORF">GIB67_024218</name>
</gene>
<keyword evidence="1" id="KW-1133">Transmembrane helix</keyword>
<reference evidence="2 3" key="1">
    <citation type="journal article" date="2020" name="IScience">
        <title>Genome Sequencing of the Endangered Kingdonia uniflora (Circaeasteraceae, Ranunculales) Reveals Potential Mechanisms of Evolutionary Specialization.</title>
        <authorList>
            <person name="Sun Y."/>
            <person name="Deng T."/>
            <person name="Zhang A."/>
            <person name="Moore M.J."/>
            <person name="Landis J.B."/>
            <person name="Lin N."/>
            <person name="Zhang H."/>
            <person name="Zhang X."/>
            <person name="Huang J."/>
            <person name="Zhang X."/>
            <person name="Sun H."/>
            <person name="Wang H."/>
        </authorList>
    </citation>
    <scope>NUCLEOTIDE SEQUENCE [LARGE SCALE GENOMIC DNA]</scope>
    <source>
        <strain evidence="2">TB1705</strain>
        <tissue evidence="2">Leaf</tissue>
    </source>
</reference>
<protein>
    <submittedName>
        <fullName evidence="2">Uncharacterized protein</fullName>
    </submittedName>
</protein>
<evidence type="ECO:0000313" key="3">
    <source>
        <dbReference type="Proteomes" id="UP000541444"/>
    </source>
</evidence>
<dbReference type="EMBL" id="JACGCM010001859">
    <property type="protein sequence ID" value="KAF6148043.1"/>
    <property type="molecule type" value="Genomic_DNA"/>
</dbReference>